<keyword evidence="2" id="KW-1185">Reference proteome</keyword>
<name>A0AA39NKL1_ARMTA</name>
<evidence type="ECO:0000313" key="2">
    <source>
        <dbReference type="Proteomes" id="UP001175211"/>
    </source>
</evidence>
<dbReference type="AlphaFoldDB" id="A0AA39NKL1"/>
<dbReference type="Proteomes" id="UP001175211">
    <property type="component" value="Unassembled WGS sequence"/>
</dbReference>
<gene>
    <name evidence="1" type="ORF">EV420DRAFT_1474668</name>
</gene>
<comment type="caution">
    <text evidence="1">The sequence shown here is derived from an EMBL/GenBank/DDBJ whole genome shotgun (WGS) entry which is preliminary data.</text>
</comment>
<organism evidence="1 2">
    <name type="scientific">Armillaria tabescens</name>
    <name type="common">Ringless honey mushroom</name>
    <name type="synonym">Agaricus tabescens</name>
    <dbReference type="NCBI Taxonomy" id="1929756"/>
    <lineage>
        <taxon>Eukaryota</taxon>
        <taxon>Fungi</taxon>
        <taxon>Dikarya</taxon>
        <taxon>Basidiomycota</taxon>
        <taxon>Agaricomycotina</taxon>
        <taxon>Agaricomycetes</taxon>
        <taxon>Agaricomycetidae</taxon>
        <taxon>Agaricales</taxon>
        <taxon>Marasmiineae</taxon>
        <taxon>Physalacriaceae</taxon>
        <taxon>Desarmillaria</taxon>
    </lineage>
</organism>
<evidence type="ECO:0000313" key="1">
    <source>
        <dbReference type="EMBL" id="KAK0467350.1"/>
    </source>
</evidence>
<dbReference type="EMBL" id="JAUEPS010000003">
    <property type="protein sequence ID" value="KAK0467350.1"/>
    <property type="molecule type" value="Genomic_DNA"/>
</dbReference>
<accession>A0AA39NKL1</accession>
<sequence>MMKAFLDDEIGEDISEVYVDYFEEDVDIAYLDEESEDNCTQLYAAAQENEAVSQVRNQQAVPKRPPENVYQQIRGLPVKPTKAVTTNPYGTRMNPNKNIISDNPGIHEQNVQQESLSPLNPIVPVDACPTCMHNLPETEDIDMSYKMSPAVIGQNPGLTQNDELAARQKLAQQPLITRRNQETLLRQFNNVYLRQANIVTNVVFFVGNYNVIFQLLLGQPWICRNLVSMDERVEGTYLIYGNPKQPKDYMELFVVDEQWDAGLKKTAIAYFAGARDMVFEGAWKINNGEKFIELGPPVTYLSCLAQIEA</sequence>
<dbReference type="GeneID" id="85352774"/>
<proteinExistence type="predicted"/>
<protein>
    <submittedName>
        <fullName evidence="1">Uncharacterized protein</fullName>
    </submittedName>
</protein>
<dbReference type="RefSeq" id="XP_060337942.1">
    <property type="nucleotide sequence ID" value="XM_060469226.1"/>
</dbReference>
<reference evidence="1" key="1">
    <citation type="submission" date="2023-06" db="EMBL/GenBank/DDBJ databases">
        <authorList>
            <consortium name="Lawrence Berkeley National Laboratory"/>
            <person name="Ahrendt S."/>
            <person name="Sahu N."/>
            <person name="Indic B."/>
            <person name="Wong-Bajracharya J."/>
            <person name="Merenyi Z."/>
            <person name="Ke H.-M."/>
            <person name="Monk M."/>
            <person name="Kocsube S."/>
            <person name="Drula E."/>
            <person name="Lipzen A."/>
            <person name="Balint B."/>
            <person name="Henrissat B."/>
            <person name="Andreopoulos B."/>
            <person name="Martin F.M."/>
            <person name="Harder C.B."/>
            <person name="Rigling D."/>
            <person name="Ford K.L."/>
            <person name="Foster G.D."/>
            <person name="Pangilinan J."/>
            <person name="Papanicolaou A."/>
            <person name="Barry K."/>
            <person name="LaButti K."/>
            <person name="Viragh M."/>
            <person name="Koriabine M."/>
            <person name="Yan M."/>
            <person name="Riley R."/>
            <person name="Champramary S."/>
            <person name="Plett K.L."/>
            <person name="Tsai I.J."/>
            <person name="Slot J."/>
            <person name="Sipos G."/>
            <person name="Plett J."/>
            <person name="Nagy L.G."/>
            <person name="Grigoriev I.V."/>
        </authorList>
    </citation>
    <scope>NUCLEOTIDE SEQUENCE</scope>
    <source>
        <strain evidence="1">CCBAS 213</strain>
    </source>
</reference>